<feature type="region of interest" description="Disordered" evidence="1">
    <location>
        <begin position="1"/>
        <end position="20"/>
    </location>
</feature>
<dbReference type="InterPro" id="IPR043137">
    <property type="entry name" value="GGT_ssub_C"/>
</dbReference>
<dbReference type="Pfam" id="PF01019">
    <property type="entry name" value="G_glu_transpept"/>
    <property type="match status" value="1"/>
</dbReference>
<reference evidence="2" key="1">
    <citation type="submission" date="2020-12" db="EMBL/GenBank/DDBJ databases">
        <title>Oil enriched cultivation method for isolating marine PHA-producing bacteria.</title>
        <authorList>
            <person name="Zheng W."/>
            <person name="Yu S."/>
            <person name="Huang Y."/>
        </authorList>
    </citation>
    <scope>NUCLEOTIDE SEQUENCE</scope>
    <source>
        <strain evidence="2">SY-2-3</strain>
    </source>
</reference>
<gene>
    <name evidence="2" type="ORF">JF547_17425</name>
</gene>
<comment type="caution">
    <text evidence="2">The sequence shown here is derived from an EMBL/GenBank/DDBJ whole genome shotgun (WGS) entry which is preliminary data.</text>
</comment>
<keyword evidence="2" id="KW-0808">Transferase</keyword>
<dbReference type="GO" id="GO:0016740">
    <property type="term" value="F:transferase activity"/>
    <property type="evidence" value="ECO:0007669"/>
    <property type="project" value="UniProtKB-KW"/>
</dbReference>
<dbReference type="Gene3D" id="3.60.20.40">
    <property type="match status" value="1"/>
</dbReference>
<name>A0A8I1MA70_9PROT</name>
<sequence>MSDPASIHRHRAMITSPSTAASEAGAKVLRDGGTAIEAVIATAAMLAVTYPHFCGIGGDAVWMVSDGSGKVQSFLGIGQAVQNPGSFADEGKPIPLRGPGSTLTTACTVDSWQHALDHSARHWNGKKTLSDLIAPAIDLAENGFPISTSQCFWLDFRKDDIANWPGFIDIFAPNGKMPVAGEMFYQPQLAESLKLIAQNGARDFYEGTLSDRIVAGLSAVGSPITKADLAKTHTRTVDAVSLDYGDVTLFAPPAPTQGLATLMTMGVLRELGPKNWAEGNSDHFHLVVEAIKQAFLERDQIGDPDFAQTDFAAMLDPANLARAARSVSTETAMDWPHPFRHGDTVFLAARDAQGNCASVLQSTYFDWGSGVVAGDTGIVWQNRGAAFTTNPDHPNCFKPGKRPFYTLNPGLALRNGKPHLLYGTQGADGQPQTLAMLLTRVLDFDLSPAEALAKSRFLLGKTFSDSNDSLKIEVDAGDEVFDTLSKRGHILRAIEAQSALAGQAGIIRIDDDGFVDGAHDPRSDGMAIGV</sequence>
<dbReference type="InterPro" id="IPR052896">
    <property type="entry name" value="GGT-like_enzyme"/>
</dbReference>
<dbReference type="Gene3D" id="1.10.246.130">
    <property type="match status" value="1"/>
</dbReference>
<dbReference type="Proteomes" id="UP000664405">
    <property type="component" value="Unassembled WGS sequence"/>
</dbReference>
<organism evidence="2 3">
    <name type="scientific">Thalassospira povalilytica</name>
    <dbReference type="NCBI Taxonomy" id="732237"/>
    <lineage>
        <taxon>Bacteria</taxon>
        <taxon>Pseudomonadati</taxon>
        <taxon>Pseudomonadota</taxon>
        <taxon>Alphaproteobacteria</taxon>
        <taxon>Rhodospirillales</taxon>
        <taxon>Thalassospiraceae</taxon>
        <taxon>Thalassospira</taxon>
    </lineage>
</organism>
<evidence type="ECO:0000256" key="1">
    <source>
        <dbReference type="SAM" id="MobiDB-lite"/>
    </source>
</evidence>
<accession>A0A8I1MA70</accession>
<proteinExistence type="predicted"/>
<dbReference type="PRINTS" id="PR01210">
    <property type="entry name" value="GGTRANSPTASE"/>
</dbReference>
<dbReference type="EMBL" id="JAEKJW010000003">
    <property type="protein sequence ID" value="MBN8198253.1"/>
    <property type="molecule type" value="Genomic_DNA"/>
</dbReference>
<dbReference type="InterPro" id="IPR043138">
    <property type="entry name" value="GGT_lsub"/>
</dbReference>
<dbReference type="PANTHER" id="PTHR43881:SF5">
    <property type="entry name" value="GAMMA-GLUTAMYLTRANSPEPTIDASE"/>
    <property type="match status" value="1"/>
</dbReference>
<dbReference type="InterPro" id="IPR029055">
    <property type="entry name" value="Ntn_hydrolases_N"/>
</dbReference>
<evidence type="ECO:0000313" key="2">
    <source>
        <dbReference type="EMBL" id="MBN8198253.1"/>
    </source>
</evidence>
<dbReference type="SUPFAM" id="SSF56235">
    <property type="entry name" value="N-terminal nucleophile aminohydrolases (Ntn hydrolases)"/>
    <property type="match status" value="1"/>
</dbReference>
<dbReference type="RefSeq" id="WP_206928143.1">
    <property type="nucleotide sequence ID" value="NZ_JAEKJW010000003.1"/>
</dbReference>
<dbReference type="AlphaFoldDB" id="A0A8I1MA70"/>
<evidence type="ECO:0000313" key="3">
    <source>
        <dbReference type="Proteomes" id="UP000664405"/>
    </source>
</evidence>
<protein>
    <submittedName>
        <fullName evidence="2">Gamma-glutamyltransferase family protein</fullName>
    </submittedName>
</protein>
<dbReference type="PANTHER" id="PTHR43881">
    <property type="entry name" value="GAMMA-GLUTAMYLTRANSPEPTIDASE (AFU_ORTHOLOGUE AFUA_4G13580)"/>
    <property type="match status" value="1"/>
</dbReference>